<protein>
    <submittedName>
        <fullName evidence="3">Extensin domain-containing protein</fullName>
    </submittedName>
</protein>
<gene>
    <name evidence="3" type="ORF">HHI_00845</name>
</gene>
<comment type="caution">
    <text evidence="3">The sequence shown here is derived from an EMBL/GenBank/DDBJ whole genome shotgun (WGS) entry which is preliminary data.</text>
</comment>
<keyword evidence="1" id="KW-1133">Transmembrane helix</keyword>
<evidence type="ECO:0000259" key="2">
    <source>
        <dbReference type="Pfam" id="PF06904"/>
    </source>
</evidence>
<proteinExistence type="predicted"/>
<dbReference type="InterPro" id="IPR009683">
    <property type="entry name" value="Extensin-like_C"/>
</dbReference>
<evidence type="ECO:0000313" key="4">
    <source>
        <dbReference type="Proteomes" id="UP000025061"/>
    </source>
</evidence>
<name>A0A059FZP7_9PROT</name>
<dbReference type="OrthoDB" id="9809788at2"/>
<sequence>MRGISIFLAYAIMISAIAGVLLYALPQRHNPFAPIDLSYKPGIATYAQLLRLKGNREACFIALDEAGVAYTPLEDAPQGERGCGLFDALTLDQSLTPYSGTLQMTCAQSAAVYMWERHVVRPAAVEIFDSPVARIETYGSFSCRNIAGSRRLSQHAFGNAIDVSGFRLEDGRVIDVEAHWDAGGKEEKFLRRVHDGACGLFSVTLGPEYNAAHADHFHMDMGQGMICR</sequence>
<dbReference type="EMBL" id="ARYI01000001">
    <property type="protein sequence ID" value="KCZ96182.1"/>
    <property type="molecule type" value="Genomic_DNA"/>
</dbReference>
<keyword evidence="1" id="KW-0812">Transmembrane</keyword>
<feature type="transmembrane region" description="Helical" evidence="1">
    <location>
        <begin position="7"/>
        <end position="25"/>
    </location>
</feature>
<keyword evidence="1" id="KW-0472">Membrane</keyword>
<keyword evidence="4" id="KW-1185">Reference proteome</keyword>
<dbReference type="RefSeq" id="WP_011645907.1">
    <property type="nucleotide sequence ID" value="NZ_ARYI01000001.1"/>
</dbReference>
<accession>A0A059FZP7</accession>
<dbReference type="PATRIC" id="fig|1280951.3.peg.169"/>
<dbReference type="Pfam" id="PF06904">
    <property type="entry name" value="Extensin-like_C"/>
    <property type="match status" value="1"/>
</dbReference>
<evidence type="ECO:0000256" key="1">
    <source>
        <dbReference type="SAM" id="Phobius"/>
    </source>
</evidence>
<evidence type="ECO:0000313" key="3">
    <source>
        <dbReference type="EMBL" id="KCZ96182.1"/>
    </source>
</evidence>
<feature type="domain" description="Extensin-like C-terminal" evidence="2">
    <location>
        <begin position="58"/>
        <end position="228"/>
    </location>
</feature>
<dbReference type="Proteomes" id="UP000025061">
    <property type="component" value="Unassembled WGS sequence"/>
</dbReference>
<reference evidence="3 4" key="1">
    <citation type="submission" date="2013-04" db="EMBL/GenBank/DDBJ databases">
        <title>Hyphomonas hirschiana VP5 Genome Sequencing.</title>
        <authorList>
            <person name="Lai Q."/>
            <person name="Shao Z."/>
        </authorList>
    </citation>
    <scope>NUCLEOTIDE SEQUENCE [LARGE SCALE GENOMIC DNA]</scope>
    <source>
        <strain evidence="3 4">VP5</strain>
    </source>
</reference>
<organism evidence="3 4">
    <name type="scientific">Hyphomonas hirschiana VP5</name>
    <dbReference type="NCBI Taxonomy" id="1280951"/>
    <lineage>
        <taxon>Bacteria</taxon>
        <taxon>Pseudomonadati</taxon>
        <taxon>Pseudomonadota</taxon>
        <taxon>Alphaproteobacteria</taxon>
        <taxon>Hyphomonadales</taxon>
        <taxon>Hyphomonadaceae</taxon>
        <taxon>Hyphomonas</taxon>
    </lineage>
</organism>
<dbReference type="AlphaFoldDB" id="A0A059FZP7"/>